<dbReference type="Proteomes" id="UP001206925">
    <property type="component" value="Unassembled WGS sequence"/>
</dbReference>
<feature type="compositionally biased region" description="Polar residues" evidence="1">
    <location>
        <begin position="756"/>
        <end position="766"/>
    </location>
</feature>
<feature type="domain" description="CMP/dCMP-type deaminase" evidence="2">
    <location>
        <begin position="914"/>
        <end position="955"/>
    </location>
</feature>
<dbReference type="InterPro" id="IPR002125">
    <property type="entry name" value="CMP_dCMP_dom"/>
</dbReference>
<feature type="region of interest" description="Disordered" evidence="1">
    <location>
        <begin position="247"/>
        <end position="266"/>
    </location>
</feature>
<feature type="compositionally biased region" description="Polar residues" evidence="1">
    <location>
        <begin position="796"/>
        <end position="810"/>
    </location>
</feature>
<dbReference type="GO" id="GO:0009507">
    <property type="term" value="C:chloroplast"/>
    <property type="evidence" value="ECO:0007669"/>
    <property type="project" value="TreeGrafter"/>
</dbReference>
<proteinExistence type="predicted"/>
<dbReference type="PANTHER" id="PTHR11079:SF179">
    <property type="entry name" value="TRNA(ADENINE(34)) DEAMINASE, CHLOROPLASTIC"/>
    <property type="match status" value="1"/>
</dbReference>
<feature type="compositionally biased region" description="Basic and acidic residues" evidence="1">
    <location>
        <begin position="220"/>
        <end position="232"/>
    </location>
</feature>
<feature type="compositionally biased region" description="Basic and acidic residues" evidence="1">
    <location>
        <begin position="508"/>
        <end position="526"/>
    </location>
</feature>
<dbReference type="AlphaFoldDB" id="A0AAD5D7B8"/>
<evidence type="ECO:0000313" key="4">
    <source>
        <dbReference type="Proteomes" id="UP001206925"/>
    </source>
</evidence>
<feature type="compositionally biased region" description="Basic and acidic residues" evidence="1">
    <location>
        <begin position="331"/>
        <end position="341"/>
    </location>
</feature>
<name>A0AAD5D7B8_AMBAR</name>
<dbReference type="EMBL" id="JAMZMK010003865">
    <property type="protein sequence ID" value="KAI7754342.1"/>
    <property type="molecule type" value="Genomic_DNA"/>
</dbReference>
<feature type="compositionally biased region" description="Basic and acidic residues" evidence="1">
    <location>
        <begin position="425"/>
        <end position="434"/>
    </location>
</feature>
<feature type="compositionally biased region" description="Basic and acidic residues" evidence="1">
    <location>
        <begin position="768"/>
        <end position="792"/>
    </location>
</feature>
<dbReference type="Gene3D" id="3.40.140.10">
    <property type="entry name" value="Cytidine Deaminase, domain 2"/>
    <property type="match status" value="1"/>
</dbReference>
<comment type="caution">
    <text evidence="3">The sequence shown here is derived from an EMBL/GenBank/DDBJ whole genome shotgun (WGS) entry which is preliminary data.</text>
</comment>
<dbReference type="GO" id="GO:0002100">
    <property type="term" value="P:tRNA wobble adenosine to inosine editing"/>
    <property type="evidence" value="ECO:0007669"/>
    <property type="project" value="TreeGrafter"/>
</dbReference>
<reference evidence="3" key="1">
    <citation type="submission" date="2022-06" db="EMBL/GenBank/DDBJ databases">
        <title>Uncovering the hologenomic basis of an extraordinary plant invasion.</title>
        <authorList>
            <person name="Bieker V.C."/>
            <person name="Martin M.D."/>
            <person name="Gilbert T."/>
            <person name="Hodgins K."/>
            <person name="Battlay P."/>
            <person name="Petersen B."/>
            <person name="Wilson J."/>
        </authorList>
    </citation>
    <scope>NUCLEOTIDE SEQUENCE</scope>
    <source>
        <strain evidence="3">AA19_3_7</strain>
        <tissue evidence="3">Leaf</tissue>
    </source>
</reference>
<keyword evidence="4" id="KW-1185">Reference proteome</keyword>
<feature type="compositionally biased region" description="Polar residues" evidence="1">
    <location>
        <begin position="530"/>
        <end position="561"/>
    </location>
</feature>
<feature type="compositionally biased region" description="Basic and acidic residues" evidence="1">
    <location>
        <begin position="562"/>
        <end position="589"/>
    </location>
</feature>
<dbReference type="InterPro" id="IPR016193">
    <property type="entry name" value="Cytidine_deaminase-like"/>
</dbReference>
<dbReference type="PROSITE" id="PS51747">
    <property type="entry name" value="CYT_DCMP_DEAMINASES_2"/>
    <property type="match status" value="1"/>
</dbReference>
<evidence type="ECO:0000259" key="2">
    <source>
        <dbReference type="PROSITE" id="PS51747"/>
    </source>
</evidence>
<feature type="compositionally biased region" description="Polar residues" evidence="1">
    <location>
        <begin position="834"/>
        <end position="850"/>
    </location>
</feature>
<feature type="compositionally biased region" description="Polar residues" evidence="1">
    <location>
        <begin position="342"/>
        <end position="358"/>
    </location>
</feature>
<feature type="compositionally biased region" description="Basic and acidic residues" evidence="1">
    <location>
        <begin position="398"/>
        <end position="416"/>
    </location>
</feature>
<feature type="region of interest" description="Disordered" evidence="1">
    <location>
        <begin position="220"/>
        <end position="241"/>
    </location>
</feature>
<feature type="compositionally biased region" description="Polar residues" evidence="1">
    <location>
        <begin position="635"/>
        <end position="645"/>
    </location>
</feature>
<evidence type="ECO:0000313" key="3">
    <source>
        <dbReference type="EMBL" id="KAI7754342.1"/>
    </source>
</evidence>
<feature type="compositionally biased region" description="Polar residues" evidence="1">
    <location>
        <begin position="498"/>
        <end position="507"/>
    </location>
</feature>
<sequence length="955" mass="106751">MMYTTCLSPSVSLRCRASQSLYLNDPTFFTCSTFQTNPLLISSSSSINSCCCCCCCGNNNNNNLVYNSLPRIKPSFLCNGLRQSSLIQFSPTRRLVVDGNYSFSLSSESDGKSCYKKICSFKDRRRRLGGRRYACRSYEGKKDEGCFSKGIGDDCGDEVELLLDLLTEEVGLESVSVRGRKRVEKKDSSKVSGRAKAVKSGSVKRDLKCDAKVVEVRSSERKDRKLSDERRSSVTGVENKVKTQGSSCSSYYSVSSAGENDSDNDVVIENNGYFVKGESSSEYKDDQKVDRHSSVYDEELEENVERQQEFGKKESEIVKKNAAESYYGNQEWRKKSEKKLNVESSQVQRTERNSQYYSEKSDRITDQSRSGMKNTNASTQKLYSGAENKSSTSAQELTSHRKGETVDITRQNEYKKQSNVNLEASEIRNLDKRMASSSSSSFETRMKNREENSSQVSDRFEGQREDKHQRVVQLASSKESRMKSQQISETSDTHVTDVENTLVTQSDIRTKKQELHDQREEKHQRVDQVQAASSKESRVKSQQISDTRVTNIENTSVSHTQSDIRTKTQDLHLESSSSSEKRENIEDKYSSSQVATVAGPTETTKTGRKTTKASSFHVGMPKETSSSYKALRLNPESSFQETGTHIASADEQHKSAGQFVGEFVEKAKHQLSISEGELAREDDEQHELKSSGESGSGNYDEKDGDMGPSDEMWHESGAPDEQVKRSGRSIWNVIGDVVRLRWGPSRSETHTPKSGGVSNQSTSSERWFSGHEPDELSRKDVSTTSSFKEKQDSPLLISSSNTNQGSSPKSMSPIVIEESSNPLPAIRMRRSPVVKTTSVTGETDASTSGKMDQRVSKPLTQVPVPQTDASGSGKMVTVEPPIPSRRKLARIDQVSKDRFDEWEEAYTVEAKQRKNDEFFMREALSEAKKAADMWEVPVGAVLVQDGKIIARGYNL</sequence>
<feature type="compositionally biased region" description="Polar residues" evidence="1">
    <location>
        <begin position="367"/>
        <end position="397"/>
    </location>
</feature>
<feature type="compositionally biased region" description="Basic and acidic residues" evidence="1">
    <location>
        <begin position="303"/>
        <end position="322"/>
    </location>
</feature>
<accession>A0AAD5D7B8</accession>
<feature type="compositionally biased region" description="Basic and acidic residues" evidence="1">
    <location>
        <begin position="279"/>
        <end position="295"/>
    </location>
</feature>
<dbReference type="GO" id="GO:0008251">
    <property type="term" value="F:tRNA-specific adenosine deaminase activity"/>
    <property type="evidence" value="ECO:0007669"/>
    <property type="project" value="TreeGrafter"/>
</dbReference>
<evidence type="ECO:0000256" key="1">
    <source>
        <dbReference type="SAM" id="MobiDB-lite"/>
    </source>
</evidence>
<feature type="region of interest" description="Disordered" evidence="1">
    <location>
        <begin position="741"/>
        <end position="881"/>
    </location>
</feature>
<feature type="compositionally biased region" description="Low complexity" evidence="1">
    <location>
        <begin position="247"/>
        <end position="256"/>
    </location>
</feature>
<dbReference type="SUPFAM" id="SSF53927">
    <property type="entry name" value="Cytidine deaminase-like"/>
    <property type="match status" value="1"/>
</dbReference>
<feature type="compositionally biased region" description="Basic and acidic residues" evidence="1">
    <location>
        <begin position="444"/>
        <end position="469"/>
    </location>
</feature>
<protein>
    <recommendedName>
        <fullName evidence="2">CMP/dCMP-type deaminase domain-containing protein</fullName>
    </recommendedName>
</protein>
<feature type="region of interest" description="Disordered" evidence="1">
    <location>
        <begin position="277"/>
        <end position="729"/>
    </location>
</feature>
<dbReference type="Pfam" id="PF00383">
    <property type="entry name" value="dCMP_cyt_deam_1"/>
    <property type="match status" value="1"/>
</dbReference>
<gene>
    <name evidence="3" type="ORF">M8C21_006030</name>
</gene>
<dbReference type="PANTHER" id="PTHR11079">
    <property type="entry name" value="CYTOSINE DEAMINASE FAMILY MEMBER"/>
    <property type="match status" value="1"/>
</dbReference>
<organism evidence="3 4">
    <name type="scientific">Ambrosia artemisiifolia</name>
    <name type="common">Common ragweed</name>
    <dbReference type="NCBI Taxonomy" id="4212"/>
    <lineage>
        <taxon>Eukaryota</taxon>
        <taxon>Viridiplantae</taxon>
        <taxon>Streptophyta</taxon>
        <taxon>Embryophyta</taxon>
        <taxon>Tracheophyta</taxon>
        <taxon>Spermatophyta</taxon>
        <taxon>Magnoliopsida</taxon>
        <taxon>eudicotyledons</taxon>
        <taxon>Gunneridae</taxon>
        <taxon>Pentapetalae</taxon>
        <taxon>asterids</taxon>
        <taxon>campanulids</taxon>
        <taxon>Asterales</taxon>
        <taxon>Asteraceae</taxon>
        <taxon>Asteroideae</taxon>
        <taxon>Heliantheae alliance</taxon>
        <taxon>Heliantheae</taxon>
        <taxon>Ambrosia</taxon>
    </lineage>
</organism>